<dbReference type="Proteomes" id="UP000189670">
    <property type="component" value="Unassembled WGS sequence"/>
</dbReference>
<dbReference type="Gene3D" id="2.160.20.10">
    <property type="entry name" value="Single-stranded right-handed beta-helix, Pectin lyase-like"/>
    <property type="match status" value="2"/>
</dbReference>
<dbReference type="EMBL" id="ATBP01000237">
    <property type="protein sequence ID" value="ETR71675.1"/>
    <property type="molecule type" value="Genomic_DNA"/>
</dbReference>
<organism evidence="2 3">
    <name type="scientific">Candidatus Magnetoglobus multicellularis str. Araruama</name>
    <dbReference type="NCBI Taxonomy" id="890399"/>
    <lineage>
        <taxon>Bacteria</taxon>
        <taxon>Pseudomonadati</taxon>
        <taxon>Thermodesulfobacteriota</taxon>
        <taxon>Desulfobacteria</taxon>
        <taxon>Desulfobacterales</taxon>
        <taxon>Desulfobacteraceae</taxon>
        <taxon>Candidatus Magnetoglobus</taxon>
    </lineage>
</organism>
<dbReference type="InterPro" id="IPR011050">
    <property type="entry name" value="Pectin_lyase_fold/virulence"/>
</dbReference>
<dbReference type="InterPro" id="IPR003367">
    <property type="entry name" value="Thrombospondin_3-like_rpt"/>
</dbReference>
<dbReference type="Pfam" id="PF02412">
    <property type="entry name" value="TSP_3"/>
    <property type="match status" value="1"/>
</dbReference>
<evidence type="ECO:0000313" key="2">
    <source>
        <dbReference type="EMBL" id="ETR71675.1"/>
    </source>
</evidence>
<keyword evidence="1" id="KW-0732">Signal</keyword>
<evidence type="ECO:0000313" key="3">
    <source>
        <dbReference type="Proteomes" id="UP000189670"/>
    </source>
</evidence>
<accession>A0A1V1PAG1</accession>
<reference evidence="3" key="1">
    <citation type="submission" date="2012-11" db="EMBL/GenBank/DDBJ databases">
        <authorList>
            <person name="Lucero-Rivera Y.E."/>
            <person name="Tovar-Ramirez D."/>
        </authorList>
    </citation>
    <scope>NUCLEOTIDE SEQUENCE [LARGE SCALE GENOMIC DNA]</scope>
    <source>
        <strain evidence="3">Araruama</strain>
    </source>
</reference>
<dbReference type="InterPro" id="IPR012334">
    <property type="entry name" value="Pectin_lyas_fold"/>
</dbReference>
<dbReference type="InterPro" id="IPR028974">
    <property type="entry name" value="TSP_type-3_rpt"/>
</dbReference>
<name>A0A1V1PAG1_9BACT</name>
<protein>
    <submittedName>
        <fullName evidence="2">Uncharacterized protein</fullName>
    </submittedName>
</protein>
<dbReference type="GO" id="GO:0007155">
    <property type="term" value="P:cell adhesion"/>
    <property type="evidence" value="ECO:0007669"/>
    <property type="project" value="InterPro"/>
</dbReference>
<dbReference type="SUPFAM" id="SSF51126">
    <property type="entry name" value="Pectin lyase-like"/>
    <property type="match status" value="2"/>
</dbReference>
<comment type="caution">
    <text evidence="2">The sequence shown here is derived from an EMBL/GenBank/DDBJ whole genome shotgun (WGS) entry which is preliminary data.</text>
</comment>
<evidence type="ECO:0000256" key="1">
    <source>
        <dbReference type="ARBA" id="ARBA00022729"/>
    </source>
</evidence>
<dbReference type="InterPro" id="IPR006626">
    <property type="entry name" value="PbH1"/>
</dbReference>
<dbReference type="Gene3D" id="4.10.1080.10">
    <property type="entry name" value="TSP type-3 repeat"/>
    <property type="match status" value="1"/>
</dbReference>
<gene>
    <name evidence="2" type="ORF">OMM_02311</name>
</gene>
<dbReference type="SMART" id="SM00710">
    <property type="entry name" value="PbH1"/>
    <property type="match status" value="8"/>
</dbReference>
<sequence>MDAALVFSIQEKSGQSQSQVPVSILCTFNQGDVPSGKTLYAHPTQIKRTHSDNEIPVQMNHTTTYDDGSIKRADITLMIPAIDPNETQTISLITSDAPLSTEHITLDDVLGSGFTASIALENKGNIVGASIQEFIRNYQVRNIFSGPICSKWQMSGPFIASDGSEQAIQATFDVIAYQGCDRIRVTASIFNNASPSSGPYSNIYDLTMTVGNIKFIRKNISLYPFSNWSKVMWWGQEPQITIIDGGADPYFEKPIVDVTVTNISFEHLTGTPLSFGHVFKKGDITSQDHLTASFDNENSIPVQLDRKVFHADGSLRHGMISLIMPSIAYDLPETLSLSINQAPTNAESTITLSDFLQTNYQTSVSVIVDGTTYQANAKELLQNNDIQTWLSGPVVNEWHVSGPLKSADNSNHPHLTVQFYIRAYKNSSWIRTSVIIENNWTYVKDPTNFTYDISINTENKVVYQKTNFVHYHHARWRKKFWQNVTSSEILDFQPIHISHDIRYLLKTKVIPNFDPDLIGNIPQSVLNKTDTDWQKNNTPMSAGLINNWTYGSEMWPILKWTGQYLLSMDPIVKRAIIGNAELAGSFPLHYRDSNTRLPVSIDDYPHCTTHWKDHVNPETQLSEAPSKCPDGSDCTNPHLVDPARKPAYTFIPYLITGDYFFLEELHFWTNFCMIHDAPSDRDFSKGIIKGDDGDMAFSLRTLGQAAFITPEDHPLKAYFTQKLLANINYYHKAFLEDQSNAIGCSTLNKFNSIVQKDDFFTWAMGYLFDLGFTSTYPIISWKAKFPVLRLTGGDDFCWIFASNSQLRVADTNTASRYETIKDVYDKSKIYGVLDDGGFQCNTQEMADYLKQSGKTDHGIIGELIGKPWASSTPAMIQPALAVAVDFNLSAAHSAWDQYMSRSVIPNYANEGCPNFNIVPRRYEFSGADSDNDGIIDGLDECPESNPDESVNIFGCPKHDSDADGIIDSLDACPNSPLNTIVNAIGCHENVEDSDHDGISDDIDLCPNTPENSPVDSTGCPQESGPVVYEVGPGKPYSRIIDCPTHDLKAGDEIHVYYKSEPYFEKFLLYGQGNASKPIVLKGISDNNGNKPILDGTDAISPENVNCWNEDRQIIKIGQASQLLADYIIVEGFEIRNANNTHNFMNHSGNVQAYNDNASAIRIENGRDIIIRNCVIHNNGNGIQTGKETHHVLIESCHIYHNGVCSWENSYIHNMYLSGRNGNTIIVQYCYIGELLNLGQQVKSRAEKFIFRYNWLEGGRNAQLDLVEDDEKSEVISYDAYVYGNTIIKSDQSENSVMIHFGGDQPETNRMGTLYFYHNTCIIKDTKTWGSHRIFKISKENSFVKANNNIFYLAVPNSYALLSGYPNLSGSNNWLSSSITNTESFTQSITGESPLFIDAAKDDYHLKSDSPCKDAASVDAIPGEFSPNYQYKKNLDYHERQIIDQGSDIGAFEYGIPRSSEPVSWPNPPWPEDGIYVAQTGFDIDTCGAEERPCRSIKHALSILTGETKQTIYVLPGTYVENKIYIQNNTRVLGVDGPEHTKIHTAADNGIFFHGQEDAPVMNAEISGFDIYGNHDDDASGRQSGLIRLYHASNIAITHCLVHDAPFDGDCIKVSGYIENLLLDHLIVYNPASRPGEKAAPFQENIDIFGSMPRRDGRAPARNIVIRNSWLFHTDKGGHWLLYGKIDVENMLIENNIFGPSAGIDDSKGAGYGPGGVGIGTHENEAQEGLTCVNSHTVVRNNIFMFIRGDAPLEIIDSHDIWVYNNLFYHNSGPLVRSAIMFMDHVYDVGKVNLINNIFQHNQPQRDGIKASMFRNRNNGLPDPFFKDFNLYFDNILATEIPYTDETNSVYPSISPFFVQLPEPLIPAEISLQHIDQIKKSFTIKQKSLIQGKGINPFELEDYPNWMLSVTDTPIDTFHNFREGSNWDLGPFQINSSDSNIKTDTDHDGILDVDDQCPDTPFQMPVDDLGCGVTLPEKTILLSFDSETGDMNDGFDNWEYRSPKKDPVYKMTEVGGFYSSPDSEGFHKAFFPYKNISRPRIMRYGYIDINTKMPARGTGCLEFVFTGGAYTTSDNIIAYSGSEVFYKSQFDTYITSGASPYATIPLFADEQFYVKFADSKTRIFEEAQGSDRLSVWIFLPKGSHENSNFPIRTIQYYPYIETSNEDHYYHWLTNIGMGGWTHLVIDAHPQRNNTGAPLDENGNPLPYEYYRAGGHDYPGNAVAYFNRTVAFAIRFQLGDYSFPTSVYLDNFAFFKSHQPENDETISNMGVGYNPETHEFDIGFCDKYRGNGCHATYEVRYSFRPITNASYPKTKPCTVVQAPNLDFSYTTDIKGQIKKPATGYNQLWGLLKLETEDESKLNPGTTIYFAVKDISNRTYPDRDPYDEEWVEVDGMGQVRRIDLIKTISYEVIQISSDNHQ</sequence>
<proteinExistence type="predicted"/>
<dbReference type="SUPFAM" id="SSF103647">
    <property type="entry name" value="TSP type-3 repeat"/>
    <property type="match status" value="2"/>
</dbReference>
<dbReference type="GO" id="GO:0005509">
    <property type="term" value="F:calcium ion binding"/>
    <property type="evidence" value="ECO:0007669"/>
    <property type="project" value="InterPro"/>
</dbReference>